<dbReference type="Proteomes" id="UP001530293">
    <property type="component" value="Unassembled WGS sequence"/>
</dbReference>
<sequence length="291" mass="32754">MDLTPKNHWRWPFFNCCRPPSPSPSTDDAEQDHDESHHNEYLFFSVPPLKVTTTRGKVAVDIEDGAKLDTPTTACSDGSSDVSFSSEEDNFIGVIALNSPESTTSALRKRKVVTFQEEDSVVIISSIPQDDHSTLFPNLVDVYDDADDDDVSDPDEANYWYSALTTSFDGNQGELDTDDIPEISDSNDNTHKNSIASRNDANSLSKDQAEIKFYQLMVLMMLRHVFGSWLPGELDPWQQIFKSQLLQAQCAGGGGKKRKGFRTMMKRSLHFTDKKFEVVPQLQREDDNMVD</sequence>
<protein>
    <submittedName>
        <fullName evidence="2">Uncharacterized protein</fullName>
    </submittedName>
</protein>
<name>A0ABD3MUX6_9STRA</name>
<dbReference type="AlphaFoldDB" id="A0ABD3MUX6"/>
<proteinExistence type="predicted"/>
<evidence type="ECO:0000313" key="2">
    <source>
        <dbReference type="EMBL" id="KAL3767740.1"/>
    </source>
</evidence>
<gene>
    <name evidence="2" type="ORF">ACHAWU_010364</name>
</gene>
<dbReference type="EMBL" id="JALLBG020000073">
    <property type="protein sequence ID" value="KAL3767740.1"/>
    <property type="molecule type" value="Genomic_DNA"/>
</dbReference>
<reference evidence="2 3" key="1">
    <citation type="submission" date="2024-10" db="EMBL/GenBank/DDBJ databases">
        <title>Updated reference genomes for cyclostephanoid diatoms.</title>
        <authorList>
            <person name="Roberts W.R."/>
            <person name="Alverson A.J."/>
        </authorList>
    </citation>
    <scope>NUCLEOTIDE SEQUENCE [LARGE SCALE GENOMIC DNA]</scope>
    <source>
        <strain evidence="2 3">AJA232-27</strain>
    </source>
</reference>
<comment type="caution">
    <text evidence="2">The sequence shown here is derived from an EMBL/GenBank/DDBJ whole genome shotgun (WGS) entry which is preliminary data.</text>
</comment>
<feature type="region of interest" description="Disordered" evidence="1">
    <location>
        <begin position="171"/>
        <end position="201"/>
    </location>
</feature>
<organism evidence="2 3">
    <name type="scientific">Discostella pseudostelligera</name>
    <dbReference type="NCBI Taxonomy" id="259834"/>
    <lineage>
        <taxon>Eukaryota</taxon>
        <taxon>Sar</taxon>
        <taxon>Stramenopiles</taxon>
        <taxon>Ochrophyta</taxon>
        <taxon>Bacillariophyta</taxon>
        <taxon>Coscinodiscophyceae</taxon>
        <taxon>Thalassiosirophycidae</taxon>
        <taxon>Stephanodiscales</taxon>
        <taxon>Stephanodiscaceae</taxon>
        <taxon>Discostella</taxon>
    </lineage>
</organism>
<accession>A0ABD3MUX6</accession>
<keyword evidence="3" id="KW-1185">Reference proteome</keyword>
<evidence type="ECO:0000256" key="1">
    <source>
        <dbReference type="SAM" id="MobiDB-lite"/>
    </source>
</evidence>
<evidence type="ECO:0000313" key="3">
    <source>
        <dbReference type="Proteomes" id="UP001530293"/>
    </source>
</evidence>
<feature type="compositionally biased region" description="Polar residues" evidence="1">
    <location>
        <begin position="184"/>
        <end position="201"/>
    </location>
</feature>